<keyword evidence="7" id="KW-0812">Transmembrane</keyword>
<accession>A0ABW2F5U8</accession>
<evidence type="ECO:0000259" key="8">
    <source>
        <dbReference type="PROSITE" id="PS50885"/>
    </source>
</evidence>
<dbReference type="RefSeq" id="WP_378050663.1">
    <property type="nucleotide sequence ID" value="NZ_JBHMDN010000028.1"/>
</dbReference>
<evidence type="ECO:0000256" key="4">
    <source>
        <dbReference type="ARBA" id="ARBA00022679"/>
    </source>
</evidence>
<feature type="transmembrane region" description="Helical" evidence="7">
    <location>
        <begin position="23"/>
        <end position="43"/>
    </location>
</feature>
<feature type="transmembrane region" description="Helical" evidence="7">
    <location>
        <begin position="320"/>
        <end position="338"/>
    </location>
</feature>
<dbReference type="Pfam" id="PF06580">
    <property type="entry name" value="His_kinase"/>
    <property type="match status" value="1"/>
</dbReference>
<reference evidence="10" key="1">
    <citation type="journal article" date="2019" name="Int. J. Syst. Evol. Microbiol.">
        <title>The Global Catalogue of Microorganisms (GCM) 10K type strain sequencing project: providing services to taxonomists for standard genome sequencing and annotation.</title>
        <authorList>
            <consortium name="The Broad Institute Genomics Platform"/>
            <consortium name="The Broad Institute Genome Sequencing Center for Infectious Disease"/>
            <person name="Wu L."/>
            <person name="Ma J."/>
        </authorList>
    </citation>
    <scope>NUCLEOTIDE SEQUENCE [LARGE SCALE GENOMIC DNA]</scope>
    <source>
        <strain evidence="10">KCTC 12907</strain>
    </source>
</reference>
<dbReference type="EMBL" id="JBHTAI010000001">
    <property type="protein sequence ID" value="MFC7147389.1"/>
    <property type="molecule type" value="Genomic_DNA"/>
</dbReference>
<dbReference type="PROSITE" id="PS50885">
    <property type="entry name" value="HAMP"/>
    <property type="match status" value="1"/>
</dbReference>
<evidence type="ECO:0000256" key="2">
    <source>
        <dbReference type="ARBA" id="ARBA00022475"/>
    </source>
</evidence>
<dbReference type="Proteomes" id="UP001596378">
    <property type="component" value="Unassembled WGS sequence"/>
</dbReference>
<proteinExistence type="predicted"/>
<dbReference type="InterPro" id="IPR003594">
    <property type="entry name" value="HATPase_dom"/>
</dbReference>
<dbReference type="SMART" id="SM00304">
    <property type="entry name" value="HAMP"/>
    <property type="match status" value="1"/>
</dbReference>
<protein>
    <submittedName>
        <fullName evidence="9">Sensor histidine kinase</fullName>
        <ecNumber evidence="9">2.7.13.3</ecNumber>
    </submittedName>
</protein>
<dbReference type="SUPFAM" id="SSF55874">
    <property type="entry name" value="ATPase domain of HSP90 chaperone/DNA topoisomerase II/histidine kinase"/>
    <property type="match status" value="1"/>
</dbReference>
<name>A0ABW2F5U8_9BACL</name>
<dbReference type="Pfam" id="PF02518">
    <property type="entry name" value="HATPase_c"/>
    <property type="match status" value="1"/>
</dbReference>
<keyword evidence="4 9" id="KW-0808">Transferase</keyword>
<dbReference type="Gene3D" id="3.30.565.10">
    <property type="entry name" value="Histidine kinase-like ATPase, C-terminal domain"/>
    <property type="match status" value="1"/>
</dbReference>
<evidence type="ECO:0000313" key="10">
    <source>
        <dbReference type="Proteomes" id="UP001596378"/>
    </source>
</evidence>
<dbReference type="EC" id="2.7.13.3" evidence="9"/>
<keyword evidence="10" id="KW-1185">Reference proteome</keyword>
<dbReference type="CDD" id="cd18774">
    <property type="entry name" value="PDC2_HK_sensor"/>
    <property type="match status" value="1"/>
</dbReference>
<sequence length="614" mass="70947">MTYARLLVRLWDAIWNYSLKRKMLTFSLLMIMIPTLVIGFYFIRVVDSILTDNNYKEFERLSENIYLNLSAQIDLIENTYFNLISDPLFRDNVDKLQLAGEDKLRANEQIDLRMQSFLYFNYPWNSKLLQSIYVFIDEETSYFYDYNNIYYNNFSYNNEDRNKSMVQTVGLSWAEVRSLIGGNERINRLVPPDEENGMLYYARDFYDIYRVQFKGMIVLGIDEEVLSRIYSNALQSERSFGAVMNRNGVFLSHSDKSLLGRFAPQQLARLSRTAAFEEIVIDGETYLASARDIGSRGLTTVIAIPKDEVFAELIAGIRNYLMLLLLFFSLLLVIHLLLSSRVSRQITSWIRKIETVQQGNYDIRMEDFKEYELSKLSRIFNEMTRQIKYLIQEVYQKRLLIKEAELKSLQAQMNPHFLFNTLLSIGWKAKMSGDEEVYNMVSSLSELMKSSIYSGPGDKTTVGSELQNVDFYLYLQQARFGNKIEIDRGGIDERVKEYYLPKLCLQPLVENAIVHGLESKIGRCLLRISAQERAGELVFEIEDNGVGFDARVLDLDGAALSAPPLPNHSNIGLVNTHKRIRYLYGDDYGLTVRSAIGQGTRVTVTLPLDRGDER</sequence>
<dbReference type="InterPro" id="IPR050640">
    <property type="entry name" value="Bact_2-comp_sensor_kinase"/>
</dbReference>
<evidence type="ECO:0000256" key="5">
    <source>
        <dbReference type="ARBA" id="ARBA00022777"/>
    </source>
</evidence>
<dbReference type="InterPro" id="IPR003660">
    <property type="entry name" value="HAMP_dom"/>
</dbReference>
<keyword evidence="3" id="KW-0597">Phosphoprotein</keyword>
<dbReference type="CDD" id="cd06225">
    <property type="entry name" value="HAMP"/>
    <property type="match status" value="1"/>
</dbReference>
<evidence type="ECO:0000313" key="9">
    <source>
        <dbReference type="EMBL" id="MFC7147389.1"/>
    </source>
</evidence>
<organism evidence="9 10">
    <name type="scientific">Cohnella cellulosilytica</name>
    <dbReference type="NCBI Taxonomy" id="986710"/>
    <lineage>
        <taxon>Bacteria</taxon>
        <taxon>Bacillati</taxon>
        <taxon>Bacillota</taxon>
        <taxon>Bacilli</taxon>
        <taxon>Bacillales</taxon>
        <taxon>Paenibacillaceae</taxon>
        <taxon>Cohnella</taxon>
    </lineage>
</organism>
<dbReference type="PANTHER" id="PTHR34220">
    <property type="entry name" value="SENSOR HISTIDINE KINASE YPDA"/>
    <property type="match status" value="1"/>
</dbReference>
<keyword evidence="2" id="KW-1003">Cell membrane</keyword>
<gene>
    <name evidence="9" type="ORF">ACFQMJ_02480</name>
</gene>
<dbReference type="InterPro" id="IPR036890">
    <property type="entry name" value="HATPase_C_sf"/>
</dbReference>
<evidence type="ECO:0000256" key="7">
    <source>
        <dbReference type="SAM" id="Phobius"/>
    </source>
</evidence>
<keyword evidence="6 7" id="KW-0472">Membrane</keyword>
<dbReference type="Gene3D" id="6.10.340.10">
    <property type="match status" value="1"/>
</dbReference>
<feature type="domain" description="HAMP" evidence="8">
    <location>
        <begin position="340"/>
        <end position="392"/>
    </location>
</feature>
<evidence type="ECO:0000256" key="3">
    <source>
        <dbReference type="ARBA" id="ARBA00022553"/>
    </source>
</evidence>
<comment type="caution">
    <text evidence="9">The sequence shown here is derived from an EMBL/GenBank/DDBJ whole genome shotgun (WGS) entry which is preliminary data.</text>
</comment>
<keyword evidence="5 9" id="KW-0418">Kinase</keyword>
<dbReference type="InterPro" id="IPR010559">
    <property type="entry name" value="Sig_transdc_His_kin_internal"/>
</dbReference>
<comment type="subcellular location">
    <subcellularLocation>
        <location evidence="1">Cell membrane</location>
        <topology evidence="1">Multi-pass membrane protein</topology>
    </subcellularLocation>
</comment>
<dbReference type="GO" id="GO:0004673">
    <property type="term" value="F:protein histidine kinase activity"/>
    <property type="evidence" value="ECO:0007669"/>
    <property type="project" value="UniProtKB-EC"/>
</dbReference>
<keyword evidence="7" id="KW-1133">Transmembrane helix</keyword>
<evidence type="ECO:0000256" key="1">
    <source>
        <dbReference type="ARBA" id="ARBA00004651"/>
    </source>
</evidence>
<evidence type="ECO:0000256" key="6">
    <source>
        <dbReference type="ARBA" id="ARBA00023136"/>
    </source>
</evidence>
<dbReference type="PANTHER" id="PTHR34220:SF7">
    <property type="entry name" value="SENSOR HISTIDINE KINASE YPDA"/>
    <property type="match status" value="1"/>
</dbReference>